<reference evidence="2" key="1">
    <citation type="submission" date="2022-11" db="UniProtKB">
        <authorList>
            <consortium name="WormBaseParasite"/>
        </authorList>
    </citation>
    <scope>IDENTIFICATION</scope>
</reference>
<evidence type="ECO:0000313" key="2">
    <source>
        <dbReference type="WBParaSite" id="ES5_v2.g30167.t1"/>
    </source>
</evidence>
<name>A0AC34GL19_9BILA</name>
<evidence type="ECO:0000313" key="1">
    <source>
        <dbReference type="Proteomes" id="UP000887579"/>
    </source>
</evidence>
<sequence length="94" mass="10367">MTIVSPQISFNYLSAVIVSVTLGALFALLVCGLICVCRILHSSPTFECENIKMRQEGVRSCPDDVHNEVILSLPTDRSMPVITLTAASIRRKEF</sequence>
<dbReference type="WBParaSite" id="ES5_v2.g30167.t1">
    <property type="protein sequence ID" value="ES5_v2.g30167.t1"/>
    <property type="gene ID" value="ES5_v2.g30167"/>
</dbReference>
<proteinExistence type="predicted"/>
<protein>
    <submittedName>
        <fullName evidence="2">Uncharacterized protein</fullName>
    </submittedName>
</protein>
<organism evidence="1 2">
    <name type="scientific">Panagrolaimus sp. ES5</name>
    <dbReference type="NCBI Taxonomy" id="591445"/>
    <lineage>
        <taxon>Eukaryota</taxon>
        <taxon>Metazoa</taxon>
        <taxon>Ecdysozoa</taxon>
        <taxon>Nematoda</taxon>
        <taxon>Chromadorea</taxon>
        <taxon>Rhabditida</taxon>
        <taxon>Tylenchina</taxon>
        <taxon>Panagrolaimomorpha</taxon>
        <taxon>Panagrolaimoidea</taxon>
        <taxon>Panagrolaimidae</taxon>
        <taxon>Panagrolaimus</taxon>
    </lineage>
</organism>
<accession>A0AC34GL19</accession>
<dbReference type="Proteomes" id="UP000887579">
    <property type="component" value="Unplaced"/>
</dbReference>